<feature type="compositionally biased region" description="Basic and acidic residues" evidence="1">
    <location>
        <begin position="16"/>
        <end position="26"/>
    </location>
</feature>
<dbReference type="EMBL" id="GBRH01160491">
    <property type="protein sequence ID" value="JAE37405.1"/>
    <property type="molecule type" value="Transcribed_RNA"/>
</dbReference>
<proteinExistence type="predicted"/>
<sequence length="26" mass="2949">MVTNTKSEGQGIRCGPRQDRGKRMSR</sequence>
<dbReference type="AlphaFoldDB" id="A0A0A9HJP4"/>
<evidence type="ECO:0000313" key="2">
    <source>
        <dbReference type="EMBL" id="JAE37405.1"/>
    </source>
</evidence>
<name>A0A0A9HJP4_ARUDO</name>
<protein>
    <submittedName>
        <fullName evidence="2">Uncharacterized protein</fullName>
    </submittedName>
</protein>
<feature type="region of interest" description="Disordered" evidence="1">
    <location>
        <begin position="1"/>
        <end position="26"/>
    </location>
</feature>
<accession>A0A0A9HJP4</accession>
<reference evidence="2" key="2">
    <citation type="journal article" date="2015" name="Data Brief">
        <title>Shoot transcriptome of the giant reed, Arundo donax.</title>
        <authorList>
            <person name="Barrero R.A."/>
            <person name="Guerrero F.D."/>
            <person name="Moolhuijzen P."/>
            <person name="Goolsby J.A."/>
            <person name="Tidwell J."/>
            <person name="Bellgard S.E."/>
            <person name="Bellgard M.I."/>
        </authorList>
    </citation>
    <scope>NUCLEOTIDE SEQUENCE</scope>
    <source>
        <tissue evidence="2">Shoot tissue taken approximately 20 cm above the soil surface</tissue>
    </source>
</reference>
<reference evidence="2" key="1">
    <citation type="submission" date="2014-09" db="EMBL/GenBank/DDBJ databases">
        <authorList>
            <person name="Magalhaes I.L.F."/>
            <person name="Oliveira U."/>
            <person name="Santos F.R."/>
            <person name="Vidigal T.H.D.A."/>
            <person name="Brescovit A.D."/>
            <person name="Santos A.J."/>
        </authorList>
    </citation>
    <scope>NUCLEOTIDE SEQUENCE</scope>
    <source>
        <tissue evidence="2">Shoot tissue taken approximately 20 cm above the soil surface</tissue>
    </source>
</reference>
<evidence type="ECO:0000256" key="1">
    <source>
        <dbReference type="SAM" id="MobiDB-lite"/>
    </source>
</evidence>
<organism evidence="2">
    <name type="scientific">Arundo donax</name>
    <name type="common">Giant reed</name>
    <name type="synonym">Donax arundinaceus</name>
    <dbReference type="NCBI Taxonomy" id="35708"/>
    <lineage>
        <taxon>Eukaryota</taxon>
        <taxon>Viridiplantae</taxon>
        <taxon>Streptophyta</taxon>
        <taxon>Embryophyta</taxon>
        <taxon>Tracheophyta</taxon>
        <taxon>Spermatophyta</taxon>
        <taxon>Magnoliopsida</taxon>
        <taxon>Liliopsida</taxon>
        <taxon>Poales</taxon>
        <taxon>Poaceae</taxon>
        <taxon>PACMAD clade</taxon>
        <taxon>Arundinoideae</taxon>
        <taxon>Arundineae</taxon>
        <taxon>Arundo</taxon>
    </lineage>
</organism>